<reference evidence="6 7" key="1">
    <citation type="submission" date="2017-05" db="EMBL/GenBank/DDBJ databases">
        <authorList>
            <person name="Varghese N."/>
            <person name="Submissions S."/>
        </authorList>
    </citation>
    <scope>NUCLEOTIDE SEQUENCE [LARGE SCALE GENOMIC DNA]</scope>
    <source>
        <strain evidence="6 7">DSM 21985</strain>
    </source>
</reference>
<dbReference type="InterPro" id="IPR015421">
    <property type="entry name" value="PyrdxlP-dep_Trfase_major"/>
</dbReference>
<keyword evidence="1 4" id="KW-0663">Pyridoxal phosphate</keyword>
<accession>A0A521B9N3</accession>
<evidence type="ECO:0000313" key="7">
    <source>
        <dbReference type="Proteomes" id="UP000317557"/>
    </source>
</evidence>
<dbReference type="InterPro" id="IPR015424">
    <property type="entry name" value="PyrdxlP-dep_Trfase"/>
</dbReference>
<dbReference type="PANTHER" id="PTHR30244:SF36">
    <property type="entry name" value="3-OXO-GLUCOSE-6-PHOSPHATE:GLUTAMATE AMINOTRANSFERASE"/>
    <property type="match status" value="1"/>
</dbReference>
<evidence type="ECO:0000256" key="2">
    <source>
        <dbReference type="ARBA" id="ARBA00037999"/>
    </source>
</evidence>
<dbReference type="GO" id="GO:0000271">
    <property type="term" value="P:polysaccharide biosynthetic process"/>
    <property type="evidence" value="ECO:0007669"/>
    <property type="project" value="TreeGrafter"/>
</dbReference>
<dbReference type="Proteomes" id="UP000317557">
    <property type="component" value="Unassembled WGS sequence"/>
</dbReference>
<dbReference type="Gene3D" id="3.40.640.10">
    <property type="entry name" value="Type I PLP-dependent aspartate aminotransferase-like (Major domain)"/>
    <property type="match status" value="1"/>
</dbReference>
<feature type="active site" description="Proton acceptor" evidence="3">
    <location>
        <position position="199"/>
    </location>
</feature>
<organism evidence="6 7">
    <name type="scientific">Gracilimonas mengyeensis</name>
    <dbReference type="NCBI Taxonomy" id="1302730"/>
    <lineage>
        <taxon>Bacteria</taxon>
        <taxon>Pseudomonadati</taxon>
        <taxon>Balneolota</taxon>
        <taxon>Balneolia</taxon>
        <taxon>Balneolales</taxon>
        <taxon>Balneolaceae</taxon>
        <taxon>Gracilimonas</taxon>
    </lineage>
</organism>
<feature type="modified residue" description="N6-(pyridoxal phosphate)lysine" evidence="4">
    <location>
        <position position="199"/>
    </location>
</feature>
<dbReference type="RefSeq" id="WP_142453133.1">
    <property type="nucleotide sequence ID" value="NZ_FXTP01000002.1"/>
</dbReference>
<dbReference type="SUPFAM" id="SSF53383">
    <property type="entry name" value="PLP-dependent transferases"/>
    <property type="match status" value="1"/>
</dbReference>
<dbReference type="InterPro" id="IPR000653">
    <property type="entry name" value="DegT/StrS_aminotransferase"/>
</dbReference>
<gene>
    <name evidence="6" type="ORF">SAMN06265219_102116</name>
</gene>
<proteinExistence type="inferred from homology"/>
<sequence>MSIPLLDLNRQYESIKDEVQQAIDEVLESQYFIMGDQVKEFEQAVGRYCEVNHAYGCASGSDALLLALMAMDIQPGDYVLTSPFTFFATAGAISRLGAIPVFLDIEKDSYNLDPKQVQQFLEGEHPLYAKLNPEPEQIKAVIPVHLYGQMVDMKPLQELAKAHGLMVIEDAAQAIGAAYNNQKAGSVGDFGCFSFFPSKNLGAFGDAGLITVKDKAHAEKADILRLHGAKPKYHHSMVGINSRLDTIQAAVLLVKLKYLDDWSQRRREIAHTYNRMFEEAGVTADVSTLGEHGSLEEADKIITPVETTGSESEGGRHIYHQYTIRTGQRDKVHDALKEHEIGHSVYYPVPLHEQECFADLGYKPGDCPVANVAAKEVVSLPIFPELTQSEIERVVEVVSKAVKS</sequence>
<dbReference type="PIRSF" id="PIRSF000390">
    <property type="entry name" value="PLP_StrS"/>
    <property type="match status" value="1"/>
</dbReference>
<dbReference type="CDD" id="cd00616">
    <property type="entry name" value="AHBA_syn"/>
    <property type="match status" value="1"/>
</dbReference>
<dbReference type="GO" id="GO:0008483">
    <property type="term" value="F:transaminase activity"/>
    <property type="evidence" value="ECO:0007669"/>
    <property type="project" value="TreeGrafter"/>
</dbReference>
<dbReference type="AlphaFoldDB" id="A0A521B9N3"/>
<dbReference type="Pfam" id="PF01041">
    <property type="entry name" value="DegT_DnrJ_EryC1"/>
    <property type="match status" value="1"/>
</dbReference>
<keyword evidence="7" id="KW-1185">Reference proteome</keyword>
<evidence type="ECO:0000256" key="3">
    <source>
        <dbReference type="PIRSR" id="PIRSR000390-1"/>
    </source>
</evidence>
<dbReference type="GO" id="GO:0030170">
    <property type="term" value="F:pyridoxal phosphate binding"/>
    <property type="evidence" value="ECO:0007669"/>
    <property type="project" value="UniProtKB-ARBA"/>
</dbReference>
<protein>
    <submittedName>
        <fullName evidence="6">dTDP-4-amino-4,6-dideoxygalactose transaminase</fullName>
    </submittedName>
</protein>
<dbReference type="EMBL" id="FXTP01000002">
    <property type="protein sequence ID" value="SMO43799.1"/>
    <property type="molecule type" value="Genomic_DNA"/>
</dbReference>
<dbReference type="Gene3D" id="3.90.1150.10">
    <property type="entry name" value="Aspartate Aminotransferase, domain 1"/>
    <property type="match status" value="1"/>
</dbReference>
<evidence type="ECO:0000256" key="1">
    <source>
        <dbReference type="ARBA" id="ARBA00022898"/>
    </source>
</evidence>
<evidence type="ECO:0000256" key="4">
    <source>
        <dbReference type="PIRSR" id="PIRSR000390-2"/>
    </source>
</evidence>
<dbReference type="OrthoDB" id="9810913at2"/>
<name>A0A521B9N3_9BACT</name>
<dbReference type="InterPro" id="IPR015422">
    <property type="entry name" value="PyrdxlP-dep_Trfase_small"/>
</dbReference>
<evidence type="ECO:0000256" key="5">
    <source>
        <dbReference type="RuleBase" id="RU004508"/>
    </source>
</evidence>
<dbReference type="FunFam" id="3.40.640.10:FF:000089">
    <property type="entry name" value="Aminotransferase, DegT/DnrJ/EryC1/StrS family"/>
    <property type="match status" value="1"/>
</dbReference>
<evidence type="ECO:0000313" key="6">
    <source>
        <dbReference type="EMBL" id="SMO43799.1"/>
    </source>
</evidence>
<comment type="similarity">
    <text evidence="2 5">Belongs to the DegT/DnrJ/EryC1 family.</text>
</comment>
<dbReference type="PANTHER" id="PTHR30244">
    <property type="entry name" value="TRANSAMINASE"/>
    <property type="match status" value="1"/>
</dbReference>